<reference evidence="2" key="1">
    <citation type="journal article" date="2019" name="Int. J. Syst. Evol. Microbiol.">
        <title>The Global Catalogue of Microorganisms (GCM) 10K type strain sequencing project: providing services to taxonomists for standard genome sequencing and annotation.</title>
        <authorList>
            <consortium name="The Broad Institute Genomics Platform"/>
            <consortium name="The Broad Institute Genome Sequencing Center for Infectious Disease"/>
            <person name="Wu L."/>
            <person name="Ma J."/>
        </authorList>
    </citation>
    <scope>NUCLEOTIDE SEQUENCE [LARGE SCALE GENOMIC DNA]</scope>
    <source>
        <strain evidence="2">CCUG 55854</strain>
    </source>
</reference>
<dbReference type="Proteomes" id="UP001597033">
    <property type="component" value="Unassembled WGS sequence"/>
</dbReference>
<dbReference type="EMBL" id="JBHTKN010000008">
    <property type="protein sequence ID" value="MFD1043197.1"/>
    <property type="molecule type" value="Genomic_DNA"/>
</dbReference>
<proteinExistence type="predicted"/>
<keyword evidence="2" id="KW-1185">Reference proteome</keyword>
<evidence type="ECO:0000313" key="2">
    <source>
        <dbReference type="Proteomes" id="UP001597033"/>
    </source>
</evidence>
<dbReference type="RefSeq" id="WP_162377076.1">
    <property type="nucleotide sequence ID" value="NZ_JBHTKN010000008.1"/>
</dbReference>
<accession>A0ABW3LYV7</accession>
<organism evidence="1 2">
    <name type="scientific">Pseudoxanthomonas kaohsiungensis</name>
    <dbReference type="NCBI Taxonomy" id="283923"/>
    <lineage>
        <taxon>Bacteria</taxon>
        <taxon>Pseudomonadati</taxon>
        <taxon>Pseudomonadota</taxon>
        <taxon>Gammaproteobacteria</taxon>
        <taxon>Lysobacterales</taxon>
        <taxon>Lysobacteraceae</taxon>
        <taxon>Pseudoxanthomonas</taxon>
    </lineage>
</organism>
<gene>
    <name evidence="1" type="ORF">ACFQ2N_12660</name>
</gene>
<evidence type="ECO:0000313" key="1">
    <source>
        <dbReference type="EMBL" id="MFD1043197.1"/>
    </source>
</evidence>
<comment type="caution">
    <text evidence="1">The sequence shown here is derived from an EMBL/GenBank/DDBJ whole genome shotgun (WGS) entry which is preliminary data.</text>
</comment>
<name>A0ABW3LYV7_9GAMM</name>
<sequence length="167" mass="18191">MTNPSPWTDADTDTAAAEGWNLFSTDNTAPKQLEIQREDDLEKFATDVEALTHVYTKAMGGSALHLKALQLSLQTSPAYIPPKVGINFTGGVVQSVFADQDVDLMIIDYEYEYSDDETLVDLPQDNGSVETASVTTHRAHVMPGEYAKYEPAVLAAQEARNAGRPSP</sequence>
<protein>
    <submittedName>
        <fullName evidence="1">Uncharacterized protein</fullName>
    </submittedName>
</protein>